<organism evidence="2 3">
    <name type="scientific">Microcystis aeruginosa Ma_QC_B_20070730_S2</name>
    <dbReference type="NCBI Taxonomy" id="2486256"/>
    <lineage>
        <taxon>Bacteria</taxon>
        <taxon>Bacillati</taxon>
        <taxon>Cyanobacteriota</taxon>
        <taxon>Cyanophyceae</taxon>
        <taxon>Oscillatoriophycideae</taxon>
        <taxon>Chroococcales</taxon>
        <taxon>Microcystaceae</taxon>
        <taxon>Microcystis</taxon>
    </lineage>
</organism>
<feature type="domain" description="Type ISP restriction-modification enzyme LLaBIII C-terminal specificity" evidence="1">
    <location>
        <begin position="62"/>
        <end position="422"/>
    </location>
</feature>
<dbReference type="EMBL" id="SFBK01000052">
    <property type="protein sequence ID" value="TRU29232.1"/>
    <property type="molecule type" value="Genomic_DNA"/>
</dbReference>
<comment type="caution">
    <text evidence="2">The sequence shown here is derived from an EMBL/GenBank/DDBJ whole genome shotgun (WGS) entry which is preliminary data.</text>
</comment>
<accession>A0A552E470</accession>
<evidence type="ECO:0000313" key="2">
    <source>
        <dbReference type="EMBL" id="TRU29232.1"/>
    </source>
</evidence>
<keyword evidence="2" id="KW-0547">Nucleotide-binding</keyword>
<dbReference type="InterPro" id="IPR041635">
    <property type="entry name" value="Type_ISP_LLaBIII_C"/>
</dbReference>
<evidence type="ECO:0000259" key="1">
    <source>
        <dbReference type="Pfam" id="PF18135"/>
    </source>
</evidence>
<keyword evidence="2" id="KW-0347">Helicase</keyword>
<keyword evidence="2" id="KW-0067">ATP-binding</keyword>
<keyword evidence="2" id="KW-0378">Hydrolase</keyword>
<gene>
    <name evidence="2" type="ORF">EWV80_04380</name>
</gene>
<protein>
    <submittedName>
        <fullName evidence="2">Helicase</fullName>
    </submittedName>
</protein>
<evidence type="ECO:0000313" key="3">
    <source>
        <dbReference type="Proteomes" id="UP000320551"/>
    </source>
</evidence>
<sequence length="441" mass="51217">MAKIYHAHLYGLREDKYQVLKENTVNSTDFQEVNPQSPFYLLIPQDTDLLGEYEQGFKLTEFMNEYSLGCLTKRDKLVINYSINSVKKQIASFLDPEKTDNQSAQEFNLRLVDNDMWNTNMARKSVDVNQIVKYIKSECFRPFDNRFIFYHEKFVARLNRRIMQHLDQKKNIALVTVRQLASLPFEHIYVTDNLTDQHIISVRTKEGGVIFPLYLYPDSDKAQELQQEKRPNFSPDFLKTLETKLGYLPTPETIFYYIYAVFHSPTYRSRYAEFLKIDFPRVPLTSNDNLFRQLAEYGEQLVQLHLMTSPKLDPPLAPSSKRGGVEAPLIKGGWGDLSFVSKSDRIVAAGHPKYSKGEVHINKQGDCFRGVPEAVWNFYIGGYQVCQKWLKDRKGRTLSDEDILHYHKIVVALAETIKLMQLIDAAIPSFPIEQLSKNYHE</sequence>
<dbReference type="Proteomes" id="UP000320551">
    <property type="component" value="Unassembled WGS sequence"/>
</dbReference>
<dbReference type="GO" id="GO:0004386">
    <property type="term" value="F:helicase activity"/>
    <property type="evidence" value="ECO:0007669"/>
    <property type="project" value="UniProtKB-KW"/>
</dbReference>
<dbReference type="Pfam" id="PF18135">
    <property type="entry name" value="Type_ISP_C"/>
    <property type="match status" value="1"/>
</dbReference>
<name>A0A552E470_MICAE</name>
<reference evidence="2 3" key="1">
    <citation type="submission" date="2019-01" db="EMBL/GenBank/DDBJ databases">
        <title>Coherence of Microcystis species and biogeography revealed through population genomics.</title>
        <authorList>
            <person name="Perez-Carrascal O.M."/>
            <person name="Terrat Y."/>
            <person name="Giani A."/>
            <person name="Fortin N."/>
            <person name="Tromas N."/>
            <person name="Shapiro B.J."/>
        </authorList>
    </citation>
    <scope>NUCLEOTIDE SEQUENCE [LARGE SCALE GENOMIC DNA]</scope>
    <source>
        <strain evidence="2">Ma_QC_B_20070730_S2</strain>
    </source>
</reference>
<proteinExistence type="predicted"/>
<dbReference type="AlphaFoldDB" id="A0A552E470"/>